<dbReference type="PANTHER" id="PTHR14344:SF3">
    <property type="entry name" value="WD REPEAT-CONTAINING PROTEIN 6"/>
    <property type="match status" value="1"/>
</dbReference>
<evidence type="ECO:0000256" key="3">
    <source>
        <dbReference type="ARBA" id="ARBA00022574"/>
    </source>
</evidence>
<dbReference type="InterPro" id="IPR015943">
    <property type="entry name" value="WD40/YVTN_repeat-like_dom_sf"/>
</dbReference>
<dbReference type="AlphaFoldDB" id="A0A7J7K3Z6"/>
<dbReference type="SMART" id="SM00320">
    <property type="entry name" value="WD40"/>
    <property type="match status" value="7"/>
</dbReference>
<name>A0A7J7K3Z6_BUGNE</name>
<sequence>MSQYKAICSVQRVTAALLVELAADLSHQYLLLGTGSEVCLYSTESGKWSFECKSDVLHGRVVHGFRKGNGDIIAVFGQKSVTILKLSIEDTKQIKVEVPLIEFPDWILDLVWFSDSSRYAFVTAHNILCIACAFTGSVLEIHRSSINCILYSAKLLYSCNKKVIKSAADVYVAAGTVFNDVIIWNRAQCAESSTPSILHILKGHKGVIFDINIEYDSQLVSSVSDDRTVHIWHYDFPVNGARTWCDAKFQLLSVCHGHTSRVWAAVILDHKTVISIGEDANILVWNVDGSTRKKIKAHKRKNIWCMAVSNNYLVTCGGDMSVKSWELSQLLHAEDSSESIVREQINAVEVKDFPRTVCITGSSCFMMTDQGCLLARHLAQGSKLCVLLTDDRFRGYTVMSSTWAASDKALIALGSAGGVLRLILVSHDLVVEAVNDLDMCTGKVMSVTWLFDANPLSSPLLLVTDTNGEMTLHEIALGASTLSVSLMGRYHLPKSKQRFVTAACLAYGDDLLYLVCADMVGSLHLYVSEERITETTSLATLPTCSLSKTHGKGGLTDIHFFSNYIHTVGRDGFYNKWSIIDSQLVNCSQFKTSKQFDWIAKLIPEGDGNTKLVVFHNTEVLLYDLLAEQVVLRLDCGGGHRSWAFSQAEGCHYFAYIKDKTTNLASKAATLPCTRLVGEHHSGKITDCRMFSMRGRDFLVTSADDGHVIVCEIVNAAFSHVSHEREAVLKTRCSTLVHISNTKCLTLTPSLAGNDDVLVFSGGGRAQLLVSVLTCDADGEVTGAVKSSMNVTKGVSMFRRQSKDDNSEDADVRIMAITSHPLRHYTHLISAACSDGTIKFILYDEGTQLLHLITDFIYEHTHCLLTLDCVPVSSDLTLLISGATDGRIILIDFTQILNSISGNLSKMTTRKKVSNSKSSSNFTLIQPFMQISVHQSGVNAVSAQCYTENTLTICSGGDDNCVAVSSVDLQTKEVTSLKHNHQHSAQITGIQSLTADTFVSVSIDQRLHMWSRPSPSDDKEWGVESSKFVSVADVSTLCCYRDLLVVGGEGLVMFRRSHM</sequence>
<keyword evidence="5" id="KW-0677">Repeat</keyword>
<dbReference type="InterPro" id="IPR011047">
    <property type="entry name" value="Quinoprotein_ADH-like_sf"/>
</dbReference>
<evidence type="ECO:0000256" key="7">
    <source>
        <dbReference type="ARBA" id="ARBA00040154"/>
    </source>
</evidence>
<protein>
    <recommendedName>
        <fullName evidence="7">tRNA (34-2'-O)-methyltransferase regulator WDR6</fullName>
    </recommendedName>
</protein>
<dbReference type="InterPro" id="IPR051973">
    <property type="entry name" value="tRNA_Anticodon_Mtase-Reg"/>
</dbReference>
<evidence type="ECO:0000256" key="2">
    <source>
        <dbReference type="ARBA" id="ARBA00022490"/>
    </source>
</evidence>
<proteinExistence type="inferred from homology"/>
<accession>A0A7J7K3Z6</accession>
<dbReference type="Proteomes" id="UP000593567">
    <property type="component" value="Unassembled WGS sequence"/>
</dbReference>
<keyword evidence="4" id="KW-0819">tRNA processing</keyword>
<evidence type="ECO:0000256" key="5">
    <source>
        <dbReference type="ARBA" id="ARBA00022737"/>
    </source>
</evidence>
<evidence type="ECO:0000256" key="1">
    <source>
        <dbReference type="ARBA" id="ARBA00004496"/>
    </source>
</evidence>
<evidence type="ECO:0000313" key="10">
    <source>
        <dbReference type="Proteomes" id="UP000593567"/>
    </source>
</evidence>
<dbReference type="PANTHER" id="PTHR14344">
    <property type="entry name" value="WD REPEAT PROTEIN"/>
    <property type="match status" value="1"/>
</dbReference>
<dbReference type="InterPro" id="IPR036322">
    <property type="entry name" value="WD40_repeat_dom_sf"/>
</dbReference>
<dbReference type="Pfam" id="PF00400">
    <property type="entry name" value="WD40"/>
    <property type="match status" value="2"/>
</dbReference>
<keyword evidence="2" id="KW-0963">Cytoplasm</keyword>
<dbReference type="SUPFAM" id="SSF50998">
    <property type="entry name" value="Quinoprotein alcohol dehydrogenase-like"/>
    <property type="match status" value="1"/>
</dbReference>
<dbReference type="GO" id="GO:0005737">
    <property type="term" value="C:cytoplasm"/>
    <property type="evidence" value="ECO:0007669"/>
    <property type="project" value="UniProtKB-SubCell"/>
</dbReference>
<comment type="caution">
    <text evidence="9">The sequence shown here is derived from an EMBL/GenBank/DDBJ whole genome shotgun (WGS) entry which is preliminary data.</text>
</comment>
<evidence type="ECO:0000256" key="4">
    <source>
        <dbReference type="ARBA" id="ARBA00022694"/>
    </source>
</evidence>
<dbReference type="GO" id="GO:0030488">
    <property type="term" value="P:tRNA methylation"/>
    <property type="evidence" value="ECO:0007669"/>
    <property type="project" value="TreeGrafter"/>
</dbReference>
<dbReference type="OrthoDB" id="5594999at2759"/>
<dbReference type="Gene3D" id="2.130.10.10">
    <property type="entry name" value="YVTN repeat-like/Quinoprotein amine dehydrogenase"/>
    <property type="match status" value="4"/>
</dbReference>
<evidence type="ECO:0000256" key="8">
    <source>
        <dbReference type="PROSITE-ProRule" id="PRU00221"/>
    </source>
</evidence>
<comment type="subcellular location">
    <subcellularLocation>
        <location evidence="1">Cytoplasm</location>
    </subcellularLocation>
</comment>
<keyword evidence="10" id="KW-1185">Reference proteome</keyword>
<dbReference type="EMBL" id="VXIV02001489">
    <property type="protein sequence ID" value="KAF6032701.1"/>
    <property type="molecule type" value="Genomic_DNA"/>
</dbReference>
<evidence type="ECO:0000256" key="6">
    <source>
        <dbReference type="ARBA" id="ARBA00038255"/>
    </source>
</evidence>
<evidence type="ECO:0000313" key="9">
    <source>
        <dbReference type="EMBL" id="KAF6032701.1"/>
    </source>
</evidence>
<comment type="similarity">
    <text evidence="6">Belongs to the WD repeat WDR6 family.</text>
</comment>
<dbReference type="InterPro" id="IPR001680">
    <property type="entry name" value="WD40_rpt"/>
</dbReference>
<dbReference type="PROSITE" id="PS50294">
    <property type="entry name" value="WD_REPEATS_REGION"/>
    <property type="match status" value="1"/>
</dbReference>
<reference evidence="9" key="1">
    <citation type="submission" date="2020-06" db="EMBL/GenBank/DDBJ databases">
        <title>Draft genome of Bugula neritina, a colonial animal packing powerful symbionts and potential medicines.</title>
        <authorList>
            <person name="Rayko M."/>
        </authorList>
    </citation>
    <scope>NUCLEOTIDE SEQUENCE [LARGE SCALE GENOMIC DNA]</scope>
    <source>
        <strain evidence="9">Kwan_BN1</strain>
    </source>
</reference>
<dbReference type="PROSITE" id="PS50082">
    <property type="entry name" value="WD_REPEATS_2"/>
    <property type="match status" value="1"/>
</dbReference>
<organism evidence="9 10">
    <name type="scientific">Bugula neritina</name>
    <name type="common">Brown bryozoan</name>
    <name type="synonym">Sertularia neritina</name>
    <dbReference type="NCBI Taxonomy" id="10212"/>
    <lineage>
        <taxon>Eukaryota</taxon>
        <taxon>Metazoa</taxon>
        <taxon>Spiralia</taxon>
        <taxon>Lophotrochozoa</taxon>
        <taxon>Bryozoa</taxon>
        <taxon>Gymnolaemata</taxon>
        <taxon>Cheilostomatida</taxon>
        <taxon>Flustrina</taxon>
        <taxon>Buguloidea</taxon>
        <taxon>Bugulidae</taxon>
        <taxon>Bugula</taxon>
    </lineage>
</organism>
<gene>
    <name evidence="9" type="ORF">EB796_008988</name>
</gene>
<keyword evidence="3 8" id="KW-0853">WD repeat</keyword>
<dbReference type="SUPFAM" id="SSF50978">
    <property type="entry name" value="WD40 repeat-like"/>
    <property type="match status" value="3"/>
</dbReference>
<feature type="repeat" description="WD" evidence="8">
    <location>
        <begin position="201"/>
        <end position="232"/>
    </location>
</feature>